<dbReference type="RefSeq" id="WP_074691505.1">
    <property type="nucleotide sequence ID" value="NZ_BSRA01000004.1"/>
</dbReference>
<dbReference type="STRING" id="89784.SAMN04489725_102140"/>
<evidence type="ECO:0000313" key="4">
    <source>
        <dbReference type="Proteomes" id="UP000182589"/>
    </source>
</evidence>
<dbReference type="InterPro" id="IPR009577">
    <property type="entry name" value="Sm_multidrug_ex"/>
</dbReference>
<keyword evidence="1" id="KW-0472">Membrane</keyword>
<evidence type="ECO:0000313" key="2">
    <source>
        <dbReference type="EMBL" id="GLV13207.1"/>
    </source>
</evidence>
<protein>
    <submittedName>
        <fullName evidence="3">Putative small multi-drug export protein</fullName>
    </submittedName>
</protein>
<reference evidence="4" key="2">
    <citation type="submission" date="2016-10" db="EMBL/GenBank/DDBJ databases">
        <authorList>
            <person name="Varghese N."/>
        </authorList>
    </citation>
    <scope>NUCLEOTIDE SEQUENCE [LARGE SCALE GENOMIC DNA]</scope>
    <source>
        <strain evidence="4">DSM 12489</strain>
    </source>
</reference>
<keyword evidence="1" id="KW-1133">Transmembrane helix</keyword>
<feature type="transmembrane region" description="Helical" evidence="1">
    <location>
        <begin position="150"/>
        <end position="177"/>
    </location>
</feature>
<keyword evidence="4" id="KW-1185">Reference proteome</keyword>
<feature type="transmembrane region" description="Helical" evidence="1">
    <location>
        <begin position="117"/>
        <end position="144"/>
    </location>
</feature>
<evidence type="ECO:0000313" key="3">
    <source>
        <dbReference type="EMBL" id="SDW13675.1"/>
    </source>
</evidence>
<dbReference type="AlphaFoldDB" id="A0A1H2R2U9"/>
<dbReference type="EMBL" id="FNOJ01000002">
    <property type="protein sequence ID" value="SDW13675.1"/>
    <property type="molecule type" value="Genomic_DNA"/>
</dbReference>
<proteinExistence type="predicted"/>
<dbReference type="Proteomes" id="UP000182589">
    <property type="component" value="Unassembled WGS sequence"/>
</dbReference>
<sequence>MGRQMGPTAVRSTFVRGLMYGVAVALLFFAAALGVGISQRSIVPTLSLIGTSIVLEAQPAAAASIPLGFHPFIGAVISILANLISLPIMMFAFGEIVQRWKWARKRLQKAERLSQKYGRFGVWILIPLCPILGAYVCMAIGYLLRWNTTLVVTSILIGMVSSTFIIAYGGWAIVGLFR</sequence>
<evidence type="ECO:0000256" key="1">
    <source>
        <dbReference type="SAM" id="Phobius"/>
    </source>
</evidence>
<dbReference type="Pfam" id="PF06695">
    <property type="entry name" value="Sm_multidrug_ex"/>
    <property type="match status" value="1"/>
</dbReference>
<dbReference type="EMBL" id="BSRA01000004">
    <property type="protein sequence ID" value="GLV13207.1"/>
    <property type="molecule type" value="Genomic_DNA"/>
</dbReference>
<keyword evidence="1" id="KW-0812">Transmembrane</keyword>
<dbReference type="Proteomes" id="UP001157137">
    <property type="component" value="Unassembled WGS sequence"/>
</dbReference>
<reference evidence="2" key="3">
    <citation type="submission" date="2023-02" db="EMBL/GenBank/DDBJ databases">
        <title>Proposal of a novel subspecies: Alicyclobacillus hesperidum subspecies aegle.</title>
        <authorList>
            <person name="Goto K."/>
            <person name="Fujii T."/>
            <person name="Yasui K."/>
            <person name="Mochida K."/>
            <person name="Kato-Tanaka Y."/>
            <person name="Morohoshi S."/>
            <person name="An S.Y."/>
            <person name="Kasai H."/>
            <person name="Yokota A."/>
        </authorList>
    </citation>
    <scope>NUCLEOTIDE SEQUENCE</scope>
    <source>
        <strain evidence="2">DSM 12766</strain>
    </source>
</reference>
<reference evidence="3" key="1">
    <citation type="submission" date="2016-10" db="EMBL/GenBank/DDBJ databases">
        <authorList>
            <person name="de Groot N.N."/>
        </authorList>
    </citation>
    <scope>NUCLEOTIDE SEQUENCE [LARGE SCALE GENOMIC DNA]</scope>
    <source>
        <strain evidence="3">DSM 12489</strain>
    </source>
</reference>
<organism evidence="3 4">
    <name type="scientific">Alicyclobacillus hesperidum</name>
    <dbReference type="NCBI Taxonomy" id="89784"/>
    <lineage>
        <taxon>Bacteria</taxon>
        <taxon>Bacillati</taxon>
        <taxon>Bacillota</taxon>
        <taxon>Bacilli</taxon>
        <taxon>Bacillales</taxon>
        <taxon>Alicyclobacillaceae</taxon>
        <taxon>Alicyclobacillus</taxon>
    </lineage>
</organism>
<accession>A0A1H2R2U9</accession>
<name>A0A1H2R2U9_9BACL</name>
<gene>
    <name evidence="2" type="ORF">Heshes_08910</name>
    <name evidence="3" type="ORF">SAMN04489725_102140</name>
</gene>
<feature type="transmembrane region" description="Helical" evidence="1">
    <location>
        <begin position="72"/>
        <end position="97"/>
    </location>
</feature>